<organism evidence="1 2">
    <name type="scientific">Marinilabilia salmonicolor</name>
    <dbReference type="NCBI Taxonomy" id="989"/>
    <lineage>
        <taxon>Bacteria</taxon>
        <taxon>Pseudomonadati</taxon>
        <taxon>Bacteroidota</taxon>
        <taxon>Bacteroidia</taxon>
        <taxon>Marinilabiliales</taxon>
        <taxon>Marinilabiliaceae</taxon>
        <taxon>Marinilabilia</taxon>
    </lineage>
</organism>
<protein>
    <recommendedName>
        <fullName evidence="3">Universal stress protein family protein</fullName>
    </recommendedName>
</protein>
<comment type="caution">
    <text evidence="1">The sequence shown here is derived from an EMBL/GenBank/DDBJ whole genome shotgun (WGS) entry which is preliminary data.</text>
</comment>
<evidence type="ECO:0000313" key="1">
    <source>
        <dbReference type="EMBL" id="RCW35261.1"/>
    </source>
</evidence>
<keyword evidence="2" id="KW-1185">Reference proteome</keyword>
<dbReference type="Proteomes" id="UP000252733">
    <property type="component" value="Unassembled WGS sequence"/>
</dbReference>
<evidence type="ECO:0000313" key="2">
    <source>
        <dbReference type="Proteomes" id="UP000252733"/>
    </source>
</evidence>
<name>A0A368V8E6_9BACT</name>
<sequence>MASLLLPISPDDDINKILPAVKQIAGFTDYTIIPFTYKISGKKYRTQTNSNAGNIRSSENDLFKTIHSFLFPNDDDIALVVISPQVINLQSRNKATHFFSKFRNLQVPYLVLPDKPEDTWHPKEIYFPVCLKDGEKEASAWAGFWSRTFEAKLHLLNPHFRNKTTNQYLQRTMAFIRNLLQKSNVSYDISSEGHTRKEARQKALELAKNSPDTLIVMPATRLNSPEYVFIGPPEIRLLKNRGNTPVLFVNPRHDMYVPCG</sequence>
<gene>
    <name evidence="1" type="ORF">DFO77_11026</name>
</gene>
<reference evidence="1 2" key="1">
    <citation type="submission" date="2018-07" db="EMBL/GenBank/DDBJ databases">
        <title>Freshwater and sediment microbial communities from various areas in North America, analyzing microbe dynamics in response to fracking.</title>
        <authorList>
            <person name="Lamendella R."/>
        </authorList>
    </citation>
    <scope>NUCLEOTIDE SEQUENCE [LARGE SCALE GENOMIC DNA]</scope>
    <source>
        <strain evidence="1 2">160A</strain>
    </source>
</reference>
<proteinExistence type="predicted"/>
<evidence type="ECO:0008006" key="3">
    <source>
        <dbReference type="Google" id="ProtNLM"/>
    </source>
</evidence>
<dbReference type="Gene3D" id="3.40.50.12370">
    <property type="match status" value="1"/>
</dbReference>
<accession>A0A368V8E6</accession>
<dbReference type="RefSeq" id="WP_114436972.1">
    <property type="nucleotide sequence ID" value="NZ_QPIZ01000010.1"/>
</dbReference>
<dbReference type="AlphaFoldDB" id="A0A368V8E6"/>
<dbReference type="EMBL" id="QPIZ01000010">
    <property type="protein sequence ID" value="RCW35261.1"/>
    <property type="molecule type" value="Genomic_DNA"/>
</dbReference>